<organism evidence="3 4">
    <name type="scientific">Allomeiothermus silvanus (strain ATCC 700542 / DSM 9946 / NBRC 106475 / NCIMB 13440 / VI-R2)</name>
    <name type="common">Thermus silvanus</name>
    <dbReference type="NCBI Taxonomy" id="526227"/>
    <lineage>
        <taxon>Bacteria</taxon>
        <taxon>Thermotogati</taxon>
        <taxon>Deinococcota</taxon>
        <taxon>Deinococci</taxon>
        <taxon>Thermales</taxon>
        <taxon>Thermaceae</taxon>
        <taxon>Allomeiothermus</taxon>
    </lineage>
</organism>
<evidence type="ECO:0000313" key="3">
    <source>
        <dbReference type="EMBL" id="ADH64852.1"/>
    </source>
</evidence>
<evidence type="ECO:0000313" key="4">
    <source>
        <dbReference type="Proteomes" id="UP000001916"/>
    </source>
</evidence>
<feature type="domain" description="M23ase beta-sheet core" evidence="2">
    <location>
        <begin position="127"/>
        <end position="208"/>
    </location>
</feature>
<dbReference type="SUPFAM" id="SSF51261">
    <property type="entry name" value="Duplicated hybrid motif"/>
    <property type="match status" value="1"/>
</dbReference>
<keyword evidence="1" id="KW-0812">Transmembrane</keyword>
<keyword evidence="1" id="KW-0472">Membrane</keyword>
<keyword evidence="1" id="KW-1133">Transmembrane helix</keyword>
<proteinExistence type="predicted"/>
<dbReference type="RefSeq" id="WP_013159384.1">
    <property type="nucleotide sequence ID" value="NC_014212.1"/>
</dbReference>
<dbReference type="KEGG" id="msv:Mesil_3014"/>
<dbReference type="CDD" id="cd12797">
    <property type="entry name" value="M23_peptidase"/>
    <property type="match status" value="1"/>
</dbReference>
<dbReference type="EMBL" id="CP002042">
    <property type="protein sequence ID" value="ADH64852.1"/>
    <property type="molecule type" value="Genomic_DNA"/>
</dbReference>
<dbReference type="Gene3D" id="2.70.70.10">
    <property type="entry name" value="Glucose Permease (Domain IIA)"/>
    <property type="match status" value="1"/>
</dbReference>
<dbReference type="eggNOG" id="COG0739">
    <property type="taxonomic scope" value="Bacteria"/>
</dbReference>
<dbReference type="InterPro" id="IPR050570">
    <property type="entry name" value="Cell_wall_metabolism_enzyme"/>
</dbReference>
<dbReference type="AlphaFoldDB" id="D7BDN2"/>
<dbReference type="OrthoDB" id="30934at2"/>
<dbReference type="STRING" id="526227.Mesil_3014"/>
<protein>
    <submittedName>
        <fullName evidence="3">Peptidase M23</fullName>
    </submittedName>
</protein>
<feature type="transmembrane region" description="Helical" evidence="1">
    <location>
        <begin position="6"/>
        <end position="26"/>
    </location>
</feature>
<reference evidence="3 4" key="1">
    <citation type="journal article" date="2010" name="Stand. Genomic Sci.">
        <title>Complete genome sequence of Meiothermus silvanus type strain (VI-R2).</title>
        <authorList>
            <person name="Sikorski J."/>
            <person name="Tindall B.J."/>
            <person name="Lowry S."/>
            <person name="Lucas S."/>
            <person name="Nolan M."/>
            <person name="Copeland A."/>
            <person name="Glavina Del Rio T."/>
            <person name="Tice H."/>
            <person name="Cheng J.F."/>
            <person name="Han C."/>
            <person name="Pitluck S."/>
            <person name="Liolios K."/>
            <person name="Ivanova N."/>
            <person name="Mavromatis K."/>
            <person name="Mikhailova N."/>
            <person name="Pati A."/>
            <person name="Goodwin L."/>
            <person name="Chen A."/>
            <person name="Palaniappan K."/>
            <person name="Land M."/>
            <person name="Hauser L."/>
            <person name="Chang Y.J."/>
            <person name="Jeffries C.D."/>
            <person name="Rohde M."/>
            <person name="Goker M."/>
            <person name="Woyke T."/>
            <person name="Bristow J."/>
            <person name="Eisen J.A."/>
            <person name="Markowitz V."/>
            <person name="Hugenholtz P."/>
            <person name="Kyrpides N.C."/>
            <person name="Klenk H.P."/>
            <person name="Lapidus A."/>
        </authorList>
    </citation>
    <scope>NUCLEOTIDE SEQUENCE [LARGE SCALE GENOMIC DNA]</scope>
    <source>
        <strain evidence="4">ATCC 700542 / DSM 9946 / VI-R2</strain>
    </source>
</reference>
<dbReference type="PANTHER" id="PTHR21666">
    <property type="entry name" value="PEPTIDASE-RELATED"/>
    <property type="match status" value="1"/>
</dbReference>
<keyword evidence="4" id="KW-1185">Reference proteome</keyword>
<dbReference type="Pfam" id="PF01551">
    <property type="entry name" value="Peptidase_M23"/>
    <property type="match status" value="1"/>
</dbReference>
<accession>D7BDN2</accession>
<sequence>MGLKPGWYILGAALLYALVMTLAWSAERRQVAALRTEVAKARDSVKRGPEGLMLPLIGACLPKDRANLPGAPRKYRQGVNQGFVFTDGSSCVPVVYGTGVVAAGGGEVTKLERDYKEPTLAEFEALLKAVEKGATPAQLDQLRGREIWIRHPDGSATVYAHLSEIAPGLEVGSKVTKGQFIGKVGNSGTPAGVRGSRAGARLLFELWTGTPGESRFFGQGIESPEALLVQAKQRFGLP</sequence>
<name>D7BDN2_ALLS1</name>
<dbReference type="PANTHER" id="PTHR21666:SF270">
    <property type="entry name" value="MUREIN HYDROLASE ACTIVATOR ENVC"/>
    <property type="match status" value="1"/>
</dbReference>
<evidence type="ECO:0000259" key="2">
    <source>
        <dbReference type="Pfam" id="PF01551"/>
    </source>
</evidence>
<dbReference type="Proteomes" id="UP000001916">
    <property type="component" value="Chromosome"/>
</dbReference>
<evidence type="ECO:0000256" key="1">
    <source>
        <dbReference type="SAM" id="Phobius"/>
    </source>
</evidence>
<dbReference type="InterPro" id="IPR011055">
    <property type="entry name" value="Dup_hybrid_motif"/>
</dbReference>
<gene>
    <name evidence="3" type="ordered locus">Mesil_3014</name>
</gene>
<dbReference type="HOGENOM" id="CLU_1164767_0_0_0"/>
<dbReference type="InterPro" id="IPR016047">
    <property type="entry name" value="M23ase_b-sheet_dom"/>
</dbReference>
<dbReference type="GO" id="GO:0004222">
    <property type="term" value="F:metalloendopeptidase activity"/>
    <property type="evidence" value="ECO:0007669"/>
    <property type="project" value="TreeGrafter"/>
</dbReference>